<reference evidence="2" key="1">
    <citation type="journal article" date="2022" name="Microbiol. Resour. Announc.">
        <title>Draft Genome Sequence of a Methanogenic Archaeon from West Spitsbergen Permafrost.</title>
        <authorList>
            <person name="Trubitsyn V."/>
            <person name="Rivkina E."/>
            <person name="Shcherbakova V."/>
        </authorList>
    </citation>
    <scope>NUCLEOTIDE SEQUENCE [LARGE SCALE GENOMIC DNA]</scope>
    <source>
        <strain evidence="2">VT</strain>
    </source>
</reference>
<sequence length="97" mass="10939">MSNCKNCGNEIEINQKFCPECGILTGNTNENPDPLYDDEIRTIKIEKEINLGPGECCGNCEHSNDWGYECSGKCKLHKIYISLDQKCKDFSCNKPSK</sequence>
<dbReference type="RefSeq" id="WP_223791069.1">
    <property type="nucleotide sequence ID" value="NZ_JAIOUQ010000005.1"/>
</dbReference>
<dbReference type="EMBL" id="JAIOUQ010000005">
    <property type="protein sequence ID" value="MBZ2165439.1"/>
    <property type="molecule type" value="Genomic_DNA"/>
</dbReference>
<organism evidence="1 2">
    <name type="scientific">Methanobacterium spitsbergense</name>
    <dbReference type="NCBI Taxonomy" id="2874285"/>
    <lineage>
        <taxon>Archaea</taxon>
        <taxon>Methanobacteriati</taxon>
        <taxon>Methanobacteriota</taxon>
        <taxon>Methanomada group</taxon>
        <taxon>Methanobacteria</taxon>
        <taxon>Methanobacteriales</taxon>
        <taxon>Methanobacteriaceae</taxon>
        <taxon>Methanobacterium</taxon>
    </lineage>
</organism>
<dbReference type="AlphaFoldDB" id="A0A8T5UXL8"/>
<proteinExistence type="predicted"/>
<name>A0A8T5UXL8_9EURY</name>
<protein>
    <submittedName>
        <fullName evidence="1">Zinc-ribbon domain-containing protein</fullName>
    </submittedName>
</protein>
<accession>A0A8T5UXL8</accession>
<evidence type="ECO:0000313" key="2">
    <source>
        <dbReference type="Proteomes" id="UP000825933"/>
    </source>
</evidence>
<dbReference type="Proteomes" id="UP000825933">
    <property type="component" value="Unassembled WGS sequence"/>
</dbReference>
<keyword evidence="2" id="KW-1185">Reference proteome</keyword>
<gene>
    <name evidence="1" type="ORF">K8N75_05225</name>
</gene>
<comment type="caution">
    <text evidence="1">The sequence shown here is derived from an EMBL/GenBank/DDBJ whole genome shotgun (WGS) entry which is preliminary data.</text>
</comment>
<evidence type="ECO:0000313" key="1">
    <source>
        <dbReference type="EMBL" id="MBZ2165439.1"/>
    </source>
</evidence>